<proteinExistence type="predicted"/>
<comment type="caution">
    <text evidence="2">The sequence shown here is derived from an EMBL/GenBank/DDBJ whole genome shotgun (WGS) entry which is preliminary data.</text>
</comment>
<name>A0AAV2IHR0_LYMST</name>
<dbReference type="EMBL" id="CAXITT010000830">
    <property type="protein sequence ID" value="CAL1546572.1"/>
    <property type="molecule type" value="Genomic_DNA"/>
</dbReference>
<evidence type="ECO:0000313" key="3">
    <source>
        <dbReference type="Proteomes" id="UP001497497"/>
    </source>
</evidence>
<feature type="chain" id="PRO_5043774504" evidence="1">
    <location>
        <begin position="22"/>
        <end position="211"/>
    </location>
</feature>
<evidence type="ECO:0000313" key="2">
    <source>
        <dbReference type="EMBL" id="CAL1546572.1"/>
    </source>
</evidence>
<reference evidence="2 3" key="1">
    <citation type="submission" date="2024-04" db="EMBL/GenBank/DDBJ databases">
        <authorList>
            <consortium name="Genoscope - CEA"/>
            <person name="William W."/>
        </authorList>
    </citation>
    <scope>NUCLEOTIDE SEQUENCE [LARGE SCALE GENOMIC DNA]</scope>
</reference>
<sequence>MARTPLVVLAATVLLAATTSAYSTTTDTASTLTPEGQTKQIIRELMASCPDDCIDVGLRVLNSYGTQDICRAVYEYRSCTYRPCQSAPGFEEYFTIGMCGVTKSAYRTTTYTTTALTSEGHIQQIILGLMNRCPNHCADPGRNVVARTDKEDICQAVRSYKGCTFLFCISVSTSYELSHALDICEEGNSCGHDKVSMLVLLLAIVMVHIFK</sequence>
<protein>
    <submittedName>
        <fullName evidence="2">Uncharacterized protein</fullName>
    </submittedName>
</protein>
<accession>A0AAV2IHR0</accession>
<dbReference type="Proteomes" id="UP001497497">
    <property type="component" value="Unassembled WGS sequence"/>
</dbReference>
<gene>
    <name evidence="2" type="ORF">GSLYS_00019949001</name>
</gene>
<keyword evidence="1" id="KW-0732">Signal</keyword>
<organism evidence="2 3">
    <name type="scientific">Lymnaea stagnalis</name>
    <name type="common">Great pond snail</name>
    <name type="synonym">Helix stagnalis</name>
    <dbReference type="NCBI Taxonomy" id="6523"/>
    <lineage>
        <taxon>Eukaryota</taxon>
        <taxon>Metazoa</taxon>
        <taxon>Spiralia</taxon>
        <taxon>Lophotrochozoa</taxon>
        <taxon>Mollusca</taxon>
        <taxon>Gastropoda</taxon>
        <taxon>Heterobranchia</taxon>
        <taxon>Euthyneura</taxon>
        <taxon>Panpulmonata</taxon>
        <taxon>Hygrophila</taxon>
        <taxon>Lymnaeoidea</taxon>
        <taxon>Lymnaeidae</taxon>
        <taxon>Lymnaea</taxon>
    </lineage>
</organism>
<feature type="signal peptide" evidence="1">
    <location>
        <begin position="1"/>
        <end position="21"/>
    </location>
</feature>
<keyword evidence="3" id="KW-1185">Reference proteome</keyword>
<evidence type="ECO:0000256" key="1">
    <source>
        <dbReference type="SAM" id="SignalP"/>
    </source>
</evidence>
<dbReference type="AlphaFoldDB" id="A0AAV2IHR0"/>